<evidence type="ECO:0000313" key="2">
    <source>
        <dbReference type="EMBL" id="KAK3104802.1"/>
    </source>
</evidence>
<gene>
    <name evidence="2" type="ORF">FSP39_010371</name>
</gene>
<proteinExistence type="predicted"/>
<accession>A0AA88YQQ1</accession>
<evidence type="ECO:0000259" key="1">
    <source>
        <dbReference type="PROSITE" id="PS51484"/>
    </source>
</evidence>
<comment type="caution">
    <text evidence="2">The sequence shown here is derived from an EMBL/GenBank/DDBJ whole genome shotgun (WGS) entry which is preliminary data.</text>
</comment>
<keyword evidence="3" id="KW-1185">Reference proteome</keyword>
<protein>
    <recommendedName>
        <fullName evidence="1">G8 domain-containing protein</fullName>
    </recommendedName>
</protein>
<reference evidence="2" key="1">
    <citation type="submission" date="2019-08" db="EMBL/GenBank/DDBJ databases">
        <title>The improved chromosome-level genome for the pearl oyster Pinctada fucata martensii using PacBio sequencing and Hi-C.</title>
        <authorList>
            <person name="Zheng Z."/>
        </authorList>
    </citation>
    <scope>NUCLEOTIDE SEQUENCE</scope>
    <source>
        <strain evidence="2">ZZ-2019</strain>
        <tissue evidence="2">Adductor muscle</tissue>
    </source>
</reference>
<feature type="non-terminal residue" evidence="2">
    <location>
        <position position="1"/>
    </location>
</feature>
<dbReference type="AlphaFoldDB" id="A0AA88YQQ1"/>
<dbReference type="PANTHER" id="PTHR15535:SF17">
    <property type="entry name" value="TRANSMEMBRANE PROTEIN"/>
    <property type="match status" value="1"/>
</dbReference>
<feature type="domain" description="G8" evidence="1">
    <location>
        <begin position="1"/>
        <end position="116"/>
    </location>
</feature>
<dbReference type="SMART" id="SM01225">
    <property type="entry name" value="G8"/>
    <property type="match status" value="1"/>
</dbReference>
<dbReference type="PROSITE" id="PS51484">
    <property type="entry name" value="G8"/>
    <property type="match status" value="1"/>
</dbReference>
<dbReference type="InterPro" id="IPR052252">
    <property type="entry name" value="CEMIP/CEMIP2"/>
</dbReference>
<name>A0AA88YQQ1_PINIB</name>
<dbReference type="InterPro" id="IPR019316">
    <property type="entry name" value="G8_domain"/>
</dbReference>
<dbReference type="Proteomes" id="UP001186944">
    <property type="component" value="Unassembled WGS sequence"/>
</dbReference>
<organism evidence="2 3">
    <name type="scientific">Pinctada imbricata</name>
    <name type="common">Atlantic pearl-oyster</name>
    <name type="synonym">Pinctada martensii</name>
    <dbReference type="NCBI Taxonomy" id="66713"/>
    <lineage>
        <taxon>Eukaryota</taxon>
        <taxon>Metazoa</taxon>
        <taxon>Spiralia</taxon>
        <taxon>Lophotrochozoa</taxon>
        <taxon>Mollusca</taxon>
        <taxon>Bivalvia</taxon>
        <taxon>Autobranchia</taxon>
        <taxon>Pteriomorphia</taxon>
        <taxon>Pterioida</taxon>
        <taxon>Pterioidea</taxon>
        <taxon>Pteriidae</taxon>
        <taxon>Pinctada</taxon>
    </lineage>
</organism>
<evidence type="ECO:0000313" key="3">
    <source>
        <dbReference type="Proteomes" id="UP001186944"/>
    </source>
</evidence>
<dbReference type="EMBL" id="VSWD01000004">
    <property type="protein sequence ID" value="KAK3104802.1"/>
    <property type="molecule type" value="Genomic_DNA"/>
</dbReference>
<sequence length="135" mass="15208">QIPGENANVTIDQGMLLDMSPPELFSITIVAGGKLIWKSSEEVSLRVHYIQIKDQGEMHIGSEDCPYLDNTKITLLGKKRYELDIGFCTEKVLCVDQGGTLELHGKPKLSWTKITDTIPKFDRSHGFLYSFKVCF</sequence>
<dbReference type="PANTHER" id="PTHR15535">
    <property type="entry name" value="TRANSMEMBRANE PROTEIN 2-RELATED"/>
    <property type="match status" value="1"/>
</dbReference>
<dbReference type="Pfam" id="PF10162">
    <property type="entry name" value="G8"/>
    <property type="match status" value="1"/>
</dbReference>